<dbReference type="InterPro" id="IPR029058">
    <property type="entry name" value="AB_hydrolase_fold"/>
</dbReference>
<dbReference type="EMBL" id="CH476606">
    <property type="protein sequence ID" value="EAU30771.1"/>
    <property type="molecule type" value="Genomic_DNA"/>
</dbReference>
<dbReference type="InterPro" id="IPR000073">
    <property type="entry name" value="AB_hydrolase_1"/>
</dbReference>
<sequence>MGWRYQIPFFLQHGFRVVCPDCIGYGRSVGISLLNHGKKYSFTQDSPTESLSPYSLKSQCQDFRDLAEKLGCRSIIAGGHDWGAMFAYRFALYFPEFVTHLITFVVPYIPPSPEYVSPIDLANSTPSFGYQTQLGSEEGIIEANTQDKDGVYRFLNTLYGGSTSDGKYAFSAMAGVDFALASQLSRTRLLDAEEMEYYVNEYARNGLRGPCEFLSVVVRRLYTATTTAHTT</sequence>
<dbReference type="VEuPathDB" id="FungiDB:ATEG_08639"/>
<dbReference type="Gene3D" id="3.40.50.1820">
    <property type="entry name" value="alpha/beta hydrolase"/>
    <property type="match status" value="1"/>
</dbReference>
<dbReference type="SUPFAM" id="SSF53474">
    <property type="entry name" value="alpha/beta-Hydrolases"/>
    <property type="match status" value="1"/>
</dbReference>
<dbReference type="AlphaFoldDB" id="Q0CCE5"/>
<dbReference type="GeneID" id="4323321"/>
<organism evidence="2 3">
    <name type="scientific">Aspergillus terreus (strain NIH 2624 / FGSC A1156)</name>
    <dbReference type="NCBI Taxonomy" id="341663"/>
    <lineage>
        <taxon>Eukaryota</taxon>
        <taxon>Fungi</taxon>
        <taxon>Dikarya</taxon>
        <taxon>Ascomycota</taxon>
        <taxon>Pezizomycotina</taxon>
        <taxon>Eurotiomycetes</taxon>
        <taxon>Eurotiomycetidae</taxon>
        <taxon>Eurotiales</taxon>
        <taxon>Aspergillaceae</taxon>
        <taxon>Aspergillus</taxon>
        <taxon>Aspergillus subgen. Circumdati</taxon>
    </lineage>
</organism>
<proteinExistence type="predicted"/>
<feature type="domain" description="AB hydrolase-1" evidence="1">
    <location>
        <begin position="3"/>
        <end position="132"/>
    </location>
</feature>
<reference evidence="3" key="1">
    <citation type="submission" date="2005-09" db="EMBL/GenBank/DDBJ databases">
        <title>Annotation of the Aspergillus terreus NIH2624 genome.</title>
        <authorList>
            <person name="Birren B.W."/>
            <person name="Lander E.S."/>
            <person name="Galagan J.E."/>
            <person name="Nusbaum C."/>
            <person name="Devon K."/>
            <person name="Henn M."/>
            <person name="Ma L.-J."/>
            <person name="Jaffe D.B."/>
            <person name="Butler J."/>
            <person name="Alvarez P."/>
            <person name="Gnerre S."/>
            <person name="Grabherr M."/>
            <person name="Kleber M."/>
            <person name="Mauceli E.W."/>
            <person name="Brockman W."/>
            <person name="Rounsley S."/>
            <person name="Young S.K."/>
            <person name="LaButti K."/>
            <person name="Pushparaj V."/>
            <person name="DeCaprio D."/>
            <person name="Crawford M."/>
            <person name="Koehrsen M."/>
            <person name="Engels R."/>
            <person name="Montgomery P."/>
            <person name="Pearson M."/>
            <person name="Howarth C."/>
            <person name="Larson L."/>
            <person name="Luoma S."/>
            <person name="White J."/>
            <person name="Alvarado L."/>
            <person name="Kodira C.D."/>
            <person name="Zeng Q."/>
            <person name="Oleary S."/>
            <person name="Yandava C."/>
            <person name="Denning D.W."/>
            <person name="Nierman W.C."/>
            <person name="Milne T."/>
            <person name="Madden K."/>
        </authorList>
    </citation>
    <scope>NUCLEOTIDE SEQUENCE [LARGE SCALE GENOMIC DNA]</scope>
    <source>
        <strain evidence="3">NIH 2624 / FGSC A1156</strain>
    </source>
</reference>
<protein>
    <recommendedName>
        <fullName evidence="1">AB hydrolase-1 domain-containing protein</fullName>
    </recommendedName>
</protein>
<dbReference type="HOGENOM" id="CLU_020336_7_5_1"/>
<name>Q0CCE5_ASPTN</name>
<evidence type="ECO:0000259" key="1">
    <source>
        <dbReference type="Pfam" id="PF00561"/>
    </source>
</evidence>
<dbReference type="STRING" id="341663.Q0CCE5"/>
<evidence type="ECO:0000313" key="2">
    <source>
        <dbReference type="EMBL" id="EAU30771.1"/>
    </source>
</evidence>
<dbReference type="RefSeq" id="XP_001217225.1">
    <property type="nucleotide sequence ID" value="XM_001217224.1"/>
</dbReference>
<dbReference type="OMA" id="YAFSAMA"/>
<evidence type="ECO:0000313" key="3">
    <source>
        <dbReference type="Proteomes" id="UP000007963"/>
    </source>
</evidence>
<accession>Q0CCE5</accession>
<dbReference type="PANTHER" id="PTHR43329">
    <property type="entry name" value="EPOXIDE HYDROLASE"/>
    <property type="match status" value="1"/>
</dbReference>
<dbReference type="Pfam" id="PF00561">
    <property type="entry name" value="Abhydrolase_1"/>
    <property type="match status" value="1"/>
</dbReference>
<dbReference type="Proteomes" id="UP000007963">
    <property type="component" value="Unassembled WGS sequence"/>
</dbReference>
<dbReference type="OrthoDB" id="1735926at2759"/>
<gene>
    <name evidence="2" type="ORF">ATEG_08639</name>
</gene>
<dbReference type="eggNOG" id="KOG4178">
    <property type="taxonomic scope" value="Eukaryota"/>
</dbReference>